<reference evidence="2 3" key="1">
    <citation type="journal article" date="2009" name="Science">
        <title>Green evolution and dynamic adaptations revealed by genomes of the marine picoeukaryotes Micromonas.</title>
        <authorList>
            <person name="Worden A.Z."/>
            <person name="Lee J.H."/>
            <person name="Mock T."/>
            <person name="Rouze P."/>
            <person name="Simmons M.P."/>
            <person name="Aerts A.L."/>
            <person name="Allen A.E."/>
            <person name="Cuvelier M.L."/>
            <person name="Derelle E."/>
            <person name="Everett M.V."/>
            <person name="Foulon E."/>
            <person name="Grimwood J."/>
            <person name="Gundlach H."/>
            <person name="Henrissat B."/>
            <person name="Napoli C."/>
            <person name="McDonald S.M."/>
            <person name="Parker M.S."/>
            <person name="Rombauts S."/>
            <person name="Salamov A."/>
            <person name="Von Dassow P."/>
            <person name="Badger J.H."/>
            <person name="Coutinho P.M."/>
            <person name="Demir E."/>
            <person name="Dubchak I."/>
            <person name="Gentemann C."/>
            <person name="Eikrem W."/>
            <person name="Gready J.E."/>
            <person name="John U."/>
            <person name="Lanier W."/>
            <person name="Lindquist E.A."/>
            <person name="Lucas S."/>
            <person name="Mayer K.F."/>
            <person name="Moreau H."/>
            <person name="Not F."/>
            <person name="Otillar R."/>
            <person name="Panaud O."/>
            <person name="Pangilinan J."/>
            <person name="Paulsen I."/>
            <person name="Piegu B."/>
            <person name="Poliakov A."/>
            <person name="Robbens S."/>
            <person name="Schmutz J."/>
            <person name="Toulza E."/>
            <person name="Wyss T."/>
            <person name="Zelensky A."/>
            <person name="Zhou K."/>
            <person name="Armbrust E.V."/>
            <person name="Bhattacharya D."/>
            <person name="Goodenough U.W."/>
            <person name="Van de Peer Y."/>
            <person name="Grigoriev I.V."/>
        </authorList>
    </citation>
    <scope>NUCLEOTIDE SEQUENCE [LARGE SCALE GENOMIC DNA]</scope>
    <source>
        <strain evidence="2 3">CCMP1545</strain>
    </source>
</reference>
<dbReference type="Proteomes" id="UP000001876">
    <property type="component" value="Unassembled WGS sequence"/>
</dbReference>
<protein>
    <submittedName>
        <fullName evidence="2">Predicted protein</fullName>
    </submittedName>
</protein>
<dbReference type="GeneID" id="9681711"/>
<sequence length="62" mass="6887">MRLRPCRRPNGHERTPRGPPTSRVGANGTVPIWRGHSHSTDHSILVRQATMPINVGPTLLSR</sequence>
<name>C1MKM1_MICPC</name>
<organism evidence="3">
    <name type="scientific">Micromonas pusilla (strain CCMP1545)</name>
    <name type="common">Picoplanktonic green alga</name>
    <dbReference type="NCBI Taxonomy" id="564608"/>
    <lineage>
        <taxon>Eukaryota</taxon>
        <taxon>Viridiplantae</taxon>
        <taxon>Chlorophyta</taxon>
        <taxon>Mamiellophyceae</taxon>
        <taxon>Mamiellales</taxon>
        <taxon>Mamiellaceae</taxon>
        <taxon>Micromonas</taxon>
    </lineage>
</organism>
<dbReference type="KEGG" id="mpp:MICPUCDRAFT_64493"/>
<dbReference type="AlphaFoldDB" id="C1MKM1"/>
<feature type="region of interest" description="Disordered" evidence="1">
    <location>
        <begin position="1"/>
        <end position="38"/>
    </location>
</feature>
<evidence type="ECO:0000256" key="1">
    <source>
        <dbReference type="SAM" id="MobiDB-lite"/>
    </source>
</evidence>
<gene>
    <name evidence="2" type="ORF">MICPUCDRAFT_64493</name>
</gene>
<accession>C1MKM1</accession>
<keyword evidence="3" id="KW-1185">Reference proteome</keyword>
<dbReference type="EMBL" id="GG663736">
    <property type="protein sequence ID" value="EEH59786.1"/>
    <property type="molecule type" value="Genomic_DNA"/>
</dbReference>
<proteinExistence type="predicted"/>
<dbReference type="RefSeq" id="XP_003056410.1">
    <property type="nucleotide sequence ID" value="XM_003056364.1"/>
</dbReference>
<evidence type="ECO:0000313" key="2">
    <source>
        <dbReference type="EMBL" id="EEH59786.1"/>
    </source>
</evidence>
<evidence type="ECO:0000313" key="3">
    <source>
        <dbReference type="Proteomes" id="UP000001876"/>
    </source>
</evidence>